<dbReference type="Pfam" id="PF18818">
    <property type="entry name" value="MPTase-PolyVal"/>
    <property type="match status" value="1"/>
</dbReference>
<dbReference type="InterPro" id="IPR041459">
    <property type="entry name" value="MPTase-PolyVal"/>
</dbReference>
<evidence type="ECO:0000313" key="4">
    <source>
        <dbReference type="Proteomes" id="UP001300383"/>
    </source>
</evidence>
<dbReference type="EMBL" id="JASGBQ010000005">
    <property type="protein sequence ID" value="MDI9241910.1"/>
    <property type="molecule type" value="Genomic_DNA"/>
</dbReference>
<name>A0AAP4B9A9_9FIRM</name>
<proteinExistence type="predicted"/>
<keyword evidence="4" id="KW-1185">Reference proteome</keyword>
<accession>A0AAP4B9A9</accession>
<dbReference type="Proteomes" id="UP001300383">
    <property type="component" value="Unassembled WGS sequence"/>
</dbReference>
<reference evidence="3 4" key="1">
    <citation type="submission" date="2023-05" db="EMBL/GenBank/DDBJ databases">
        <title>[ruminococcus] sp. nov., isolated from a pig farm feces dump.</title>
        <authorList>
            <person name="Chang Y.-H."/>
        </authorList>
    </citation>
    <scope>NUCLEOTIDE SEQUENCE [LARGE SCALE GENOMIC DNA]</scope>
    <source>
        <strain evidence="3 4">YH-rum2234</strain>
    </source>
</reference>
<comment type="caution">
    <text evidence="3">The sequence shown here is derived from an EMBL/GenBank/DDBJ whole genome shotgun (WGS) entry which is preliminary data.</text>
</comment>
<dbReference type="GO" id="GO:0003697">
    <property type="term" value="F:single-stranded DNA binding"/>
    <property type="evidence" value="ECO:0007669"/>
    <property type="project" value="InterPro"/>
</dbReference>
<feature type="domain" description="N-terminal" evidence="1">
    <location>
        <begin position="11"/>
        <end position="131"/>
    </location>
</feature>
<feature type="domain" description="Polyvalent protein metallopeptidase" evidence="2">
    <location>
        <begin position="161"/>
        <end position="282"/>
    </location>
</feature>
<evidence type="ECO:0000259" key="1">
    <source>
        <dbReference type="Pfam" id="PF08401"/>
    </source>
</evidence>
<gene>
    <name evidence="3" type="ORF">QJ036_05380</name>
</gene>
<dbReference type="Pfam" id="PF08401">
    <property type="entry name" value="ArdcN"/>
    <property type="match status" value="1"/>
</dbReference>
<sequence>MSVYEELNHDRKALVDQVVSLMETEGLTWKRGWSTAGVNRPYNPVSGTYYKAGNVIRLMIQSYLKGYTDNRWMTFNHAKSKGWSVKKGEKGIRLEKWIFEERKKVQDEKTGEIHYEIKKLDSPKVNLFYVFNAEQISGIPELQRKTYEHTNEELKQLSYDFMKSAEVEIEYTDGDEAFYRPSEDKIYLPKEKYFETTGEFLATGIHEMAHSTGHPSRLNRLSDDRSIENYAREELVAEFSAVFVQADLGVTVPEGLQNNSAYIKSWIQMLTDDPNALFRACREADRSSERLMKNYEAYMDRIQTAAIEKDLRSNGYQPTDQLIKDIKDYAAMTGEACIVEGMLKQLEDQSYSEEQGKYLAGIINQLADQELTASTPEADIERVQDPVPEVD</sequence>
<evidence type="ECO:0000313" key="3">
    <source>
        <dbReference type="EMBL" id="MDI9241910.1"/>
    </source>
</evidence>
<protein>
    <submittedName>
        <fullName evidence="3">Zincin-like metallopeptidase domain-containing protein</fullName>
    </submittedName>
</protein>
<evidence type="ECO:0000259" key="2">
    <source>
        <dbReference type="Pfam" id="PF18818"/>
    </source>
</evidence>
<organism evidence="3 4">
    <name type="scientific">Fusibacillus kribbianus</name>
    <dbReference type="NCBI Taxonomy" id="3044208"/>
    <lineage>
        <taxon>Bacteria</taxon>
        <taxon>Bacillati</taxon>
        <taxon>Bacillota</taxon>
        <taxon>Clostridia</taxon>
        <taxon>Lachnospirales</taxon>
        <taxon>Lachnospiraceae</taxon>
        <taxon>Fusibacillus</taxon>
    </lineage>
</organism>
<dbReference type="AlphaFoldDB" id="A0AAP4B9A9"/>
<dbReference type="RefSeq" id="WP_283230412.1">
    <property type="nucleotide sequence ID" value="NZ_JASGBQ010000005.1"/>
</dbReference>
<dbReference type="InterPro" id="IPR013610">
    <property type="entry name" value="ArdC_N"/>
</dbReference>